<keyword evidence="3" id="KW-1185">Reference proteome</keyword>
<dbReference type="RefSeq" id="WP_103550334.1">
    <property type="nucleotide sequence ID" value="NZ_JBHJSK010000001.1"/>
</dbReference>
<feature type="region of interest" description="Disordered" evidence="1">
    <location>
        <begin position="101"/>
        <end position="127"/>
    </location>
</feature>
<accession>A0A2I0SPF7</accession>
<evidence type="ECO:0000256" key="1">
    <source>
        <dbReference type="SAM" id="MobiDB-lite"/>
    </source>
</evidence>
<dbReference type="EMBL" id="PJOS01000029">
    <property type="protein sequence ID" value="PKT71794.1"/>
    <property type="molecule type" value="Genomic_DNA"/>
</dbReference>
<protein>
    <submittedName>
        <fullName evidence="2">Uncharacterized protein</fullName>
    </submittedName>
</protein>
<reference evidence="2 3" key="1">
    <citation type="submission" date="2017-12" db="EMBL/GenBank/DDBJ databases">
        <title>Streptomyces populusis sp. nov., a novel endophytic actinobacterium isolated from stems of Populus adenopoda Maxim.</title>
        <authorList>
            <person name="Wang Z."/>
        </authorList>
    </citation>
    <scope>NUCLEOTIDE SEQUENCE [LARGE SCALE GENOMIC DNA]</scope>
    <source>
        <strain evidence="2 3">A249</strain>
    </source>
</reference>
<proteinExistence type="predicted"/>
<dbReference type="Proteomes" id="UP000236178">
    <property type="component" value="Unassembled WGS sequence"/>
</dbReference>
<evidence type="ECO:0000313" key="3">
    <source>
        <dbReference type="Proteomes" id="UP000236178"/>
    </source>
</evidence>
<organism evidence="2 3">
    <name type="scientific">Streptomyces populi</name>
    <dbReference type="NCBI Taxonomy" id="2058924"/>
    <lineage>
        <taxon>Bacteria</taxon>
        <taxon>Bacillati</taxon>
        <taxon>Actinomycetota</taxon>
        <taxon>Actinomycetes</taxon>
        <taxon>Kitasatosporales</taxon>
        <taxon>Streptomycetaceae</taxon>
        <taxon>Streptomyces</taxon>
    </lineage>
</organism>
<dbReference type="OrthoDB" id="3388630at2"/>
<name>A0A2I0SPF7_9ACTN</name>
<feature type="compositionally biased region" description="Polar residues" evidence="1">
    <location>
        <begin position="117"/>
        <end position="127"/>
    </location>
</feature>
<sequence length="127" mass="14167">MRSRQDFWEDFKKYPGIFVARVNFESVTGFLSGYDVATAGDLLNGFQEWLATELGFGRNLNWVALVLNFAFPEGRPTEPWSPEDDQHAVDQLLKLLDEYFGSLAGGPKTDGEPQPAPQSSRTGPPRS</sequence>
<dbReference type="AlphaFoldDB" id="A0A2I0SPF7"/>
<comment type="caution">
    <text evidence="2">The sequence shown here is derived from an EMBL/GenBank/DDBJ whole genome shotgun (WGS) entry which is preliminary data.</text>
</comment>
<gene>
    <name evidence="2" type="ORF">CW362_17045</name>
</gene>
<evidence type="ECO:0000313" key="2">
    <source>
        <dbReference type="EMBL" id="PKT71794.1"/>
    </source>
</evidence>